<dbReference type="Proteomes" id="UP000265520">
    <property type="component" value="Unassembled WGS sequence"/>
</dbReference>
<organism evidence="1 2">
    <name type="scientific">Trifolium medium</name>
    <dbReference type="NCBI Taxonomy" id="97028"/>
    <lineage>
        <taxon>Eukaryota</taxon>
        <taxon>Viridiplantae</taxon>
        <taxon>Streptophyta</taxon>
        <taxon>Embryophyta</taxon>
        <taxon>Tracheophyta</taxon>
        <taxon>Spermatophyta</taxon>
        <taxon>Magnoliopsida</taxon>
        <taxon>eudicotyledons</taxon>
        <taxon>Gunneridae</taxon>
        <taxon>Pentapetalae</taxon>
        <taxon>rosids</taxon>
        <taxon>fabids</taxon>
        <taxon>Fabales</taxon>
        <taxon>Fabaceae</taxon>
        <taxon>Papilionoideae</taxon>
        <taxon>50 kb inversion clade</taxon>
        <taxon>NPAAA clade</taxon>
        <taxon>Hologalegina</taxon>
        <taxon>IRL clade</taxon>
        <taxon>Trifolieae</taxon>
        <taxon>Trifolium</taxon>
    </lineage>
</organism>
<name>A0A392UAN1_9FABA</name>
<sequence>MKFSLTVAGYFTVLNVFVHDSTLNNNLVVLNGNIKRKIELEKDFYHTITGVPYDD</sequence>
<keyword evidence="2" id="KW-1185">Reference proteome</keyword>
<evidence type="ECO:0000313" key="1">
    <source>
        <dbReference type="EMBL" id="MCI70569.1"/>
    </source>
</evidence>
<dbReference type="EMBL" id="LXQA010778531">
    <property type="protein sequence ID" value="MCI70569.1"/>
    <property type="molecule type" value="Genomic_DNA"/>
</dbReference>
<reference evidence="1 2" key="1">
    <citation type="journal article" date="2018" name="Front. Plant Sci.">
        <title>Red Clover (Trifolium pratense) and Zigzag Clover (T. medium) - A Picture of Genomic Similarities and Differences.</title>
        <authorList>
            <person name="Dluhosova J."/>
            <person name="Istvanek J."/>
            <person name="Nedelnik J."/>
            <person name="Repkova J."/>
        </authorList>
    </citation>
    <scope>NUCLEOTIDE SEQUENCE [LARGE SCALE GENOMIC DNA]</scope>
    <source>
        <strain evidence="2">cv. 10/8</strain>
        <tissue evidence="1">Leaf</tissue>
    </source>
</reference>
<accession>A0A392UAN1</accession>
<evidence type="ECO:0000313" key="2">
    <source>
        <dbReference type="Proteomes" id="UP000265520"/>
    </source>
</evidence>
<dbReference type="AlphaFoldDB" id="A0A392UAN1"/>
<protein>
    <submittedName>
        <fullName evidence="1">Uncharacterized protein</fullName>
    </submittedName>
</protein>
<comment type="caution">
    <text evidence="1">The sequence shown here is derived from an EMBL/GenBank/DDBJ whole genome shotgun (WGS) entry which is preliminary data.</text>
</comment>
<proteinExistence type="predicted"/>